<dbReference type="GO" id="GO:0003677">
    <property type="term" value="F:DNA binding"/>
    <property type="evidence" value="ECO:0007669"/>
    <property type="project" value="InterPro"/>
</dbReference>
<gene>
    <name evidence="2" type="ORF">C7S10_20570</name>
</gene>
<proteinExistence type="predicted"/>
<dbReference type="GO" id="GO:0006355">
    <property type="term" value="P:regulation of DNA-templated transcription"/>
    <property type="evidence" value="ECO:0007669"/>
    <property type="project" value="InterPro"/>
</dbReference>
<dbReference type="PROSITE" id="PS50937">
    <property type="entry name" value="HTH_MERR_2"/>
    <property type="match status" value="1"/>
</dbReference>
<dbReference type="InterPro" id="IPR009061">
    <property type="entry name" value="DNA-bd_dom_put_sf"/>
</dbReference>
<sequence length="334" mass="35929">MRQITAQPTIPTRIATLLIRIIVPIGPPVVPQVSPQPCITPSGAESRAAIPRGQERSVSDEFSIGTLAERTGLTPTVLRAWEQRFDFPRGRRLDSGHRRFTQAEVEMVTEVLAARESGLTLPQAIARVRDRHAPQPEGGSVHAALQRDFPDLRPVRLGRRVLVAASKAIEEEALARADRPLVLGSFQVGHHVAGSQHRWAELARTASWCAVLADFDGEVGADPTASPARCQLPADADLRREWTVVTLSASHAAVLSAWEVPAPAGGPRVFESTVTTRRSAAIAAGRVLTGIARSAGATPPPAVADLLDEPTTRHDSPSAAADRLWLRTLAQLDR</sequence>
<feature type="domain" description="HTH merR-type" evidence="1">
    <location>
        <begin position="61"/>
        <end position="130"/>
    </location>
</feature>
<dbReference type="InterPro" id="IPR000551">
    <property type="entry name" value="MerR-type_HTH_dom"/>
</dbReference>
<evidence type="ECO:0000259" key="1">
    <source>
        <dbReference type="PROSITE" id="PS50937"/>
    </source>
</evidence>
<keyword evidence="3" id="KW-1185">Reference proteome</keyword>
<organism evidence="2 3">
    <name type="scientific">Nocardioides currus</name>
    <dbReference type="NCBI Taxonomy" id="2133958"/>
    <lineage>
        <taxon>Bacteria</taxon>
        <taxon>Bacillati</taxon>
        <taxon>Actinomycetota</taxon>
        <taxon>Actinomycetes</taxon>
        <taxon>Propionibacteriales</taxon>
        <taxon>Nocardioidaceae</taxon>
        <taxon>Nocardioides</taxon>
    </lineage>
</organism>
<accession>A0A2R7YSC0</accession>
<reference evidence="2 3" key="1">
    <citation type="submission" date="2018-03" db="EMBL/GenBank/DDBJ databases">
        <authorList>
            <person name="Keele B.F."/>
        </authorList>
    </citation>
    <scope>NUCLEOTIDE SEQUENCE [LARGE SCALE GENOMIC DNA]</scope>
    <source>
        <strain evidence="2 3">IB-3</strain>
    </source>
</reference>
<dbReference type="EMBL" id="PYXZ01000012">
    <property type="protein sequence ID" value="PUA79134.1"/>
    <property type="molecule type" value="Genomic_DNA"/>
</dbReference>
<dbReference type="AlphaFoldDB" id="A0A2R7YSC0"/>
<dbReference type="Gene3D" id="1.10.1660.10">
    <property type="match status" value="1"/>
</dbReference>
<protein>
    <recommendedName>
        <fullName evidence="1">HTH merR-type domain-containing protein</fullName>
    </recommendedName>
</protein>
<dbReference type="Proteomes" id="UP000244867">
    <property type="component" value="Unassembled WGS sequence"/>
</dbReference>
<dbReference type="SUPFAM" id="SSF46955">
    <property type="entry name" value="Putative DNA-binding domain"/>
    <property type="match status" value="1"/>
</dbReference>
<name>A0A2R7YSC0_9ACTN</name>
<dbReference type="Pfam" id="PF10069">
    <property type="entry name" value="DICT"/>
    <property type="match status" value="1"/>
</dbReference>
<dbReference type="Pfam" id="PF13411">
    <property type="entry name" value="MerR_1"/>
    <property type="match status" value="1"/>
</dbReference>
<comment type="caution">
    <text evidence="2">The sequence shown here is derived from an EMBL/GenBank/DDBJ whole genome shotgun (WGS) entry which is preliminary data.</text>
</comment>
<dbReference type="OrthoDB" id="9800334at2"/>
<dbReference type="SMART" id="SM00422">
    <property type="entry name" value="HTH_MERR"/>
    <property type="match status" value="1"/>
</dbReference>
<dbReference type="InterPro" id="IPR019278">
    <property type="entry name" value="DICT_dom"/>
</dbReference>
<evidence type="ECO:0000313" key="2">
    <source>
        <dbReference type="EMBL" id="PUA79134.1"/>
    </source>
</evidence>
<evidence type="ECO:0000313" key="3">
    <source>
        <dbReference type="Proteomes" id="UP000244867"/>
    </source>
</evidence>